<sequence>MRDLLKKEMANFLFYNFWVLIMDENVKKAEYYYKKGVEIGNKGDVEKALEYFNKAIKLNPFYIDAWFNKALALRILGRYEEARKCFFLEV</sequence>
<evidence type="ECO:0000256" key="2">
    <source>
        <dbReference type="ARBA" id="ARBA00022803"/>
    </source>
</evidence>
<dbReference type="STRING" id="573064.Mefer_1355"/>
<name>C7P9D1_METFA</name>
<dbReference type="Gene3D" id="1.25.40.10">
    <property type="entry name" value="Tetratricopeptide repeat domain"/>
    <property type="match status" value="1"/>
</dbReference>
<dbReference type="Proteomes" id="UP000001495">
    <property type="component" value="Chromosome"/>
</dbReference>
<evidence type="ECO:0000256" key="3">
    <source>
        <dbReference type="PROSITE-ProRule" id="PRU00339"/>
    </source>
</evidence>
<accession>C7P9D1</accession>
<dbReference type="SUPFAM" id="SSF48452">
    <property type="entry name" value="TPR-like"/>
    <property type="match status" value="1"/>
</dbReference>
<dbReference type="InterPro" id="IPR019734">
    <property type="entry name" value="TPR_rpt"/>
</dbReference>
<keyword evidence="5" id="KW-1185">Reference proteome</keyword>
<dbReference type="eggNOG" id="arCOG03032">
    <property type="taxonomic scope" value="Archaea"/>
</dbReference>
<feature type="repeat" description="TPR" evidence="3">
    <location>
        <begin position="29"/>
        <end position="62"/>
    </location>
</feature>
<dbReference type="InterPro" id="IPR051685">
    <property type="entry name" value="Ycf3/AcsC/BcsC/TPR_MFPF"/>
</dbReference>
<dbReference type="PROSITE" id="PS50293">
    <property type="entry name" value="TPR_REGION"/>
    <property type="match status" value="1"/>
</dbReference>
<dbReference type="AlphaFoldDB" id="C7P9D1"/>
<reference evidence="4" key="1">
    <citation type="submission" date="2009-08" db="EMBL/GenBank/DDBJ databases">
        <title>Complete sequence of chromosome of Methanocaldococcus fervens AG86.</title>
        <authorList>
            <consortium name="US DOE Joint Genome Institute"/>
            <person name="Lucas S."/>
            <person name="Copeland A."/>
            <person name="Lapidus A."/>
            <person name="Glavina del Rio T."/>
            <person name="Tice H."/>
            <person name="Bruce D."/>
            <person name="Goodwin L."/>
            <person name="Pitluck S."/>
            <person name="Chertkov O."/>
            <person name="Detter J.C."/>
            <person name="Han C."/>
            <person name="Tapia R."/>
            <person name="Larimer F."/>
            <person name="Land M."/>
            <person name="Hauser L."/>
            <person name="Kyrpides N."/>
            <person name="Ovchinnikova G."/>
            <person name="Lupa-Sieprawska M."/>
            <person name="Whitman W.B."/>
        </authorList>
    </citation>
    <scope>NUCLEOTIDE SEQUENCE [LARGE SCALE GENOMIC DNA]</scope>
    <source>
        <strain evidence="4">AG86</strain>
    </source>
</reference>
<dbReference type="Pfam" id="PF13431">
    <property type="entry name" value="TPR_17"/>
    <property type="match status" value="1"/>
</dbReference>
<dbReference type="EMBL" id="CP001696">
    <property type="protein sequence ID" value="ACV25163.1"/>
    <property type="molecule type" value="Genomic_DNA"/>
</dbReference>
<gene>
    <name evidence="4" type="ordered locus">Mefer_1355</name>
</gene>
<evidence type="ECO:0000256" key="1">
    <source>
        <dbReference type="ARBA" id="ARBA00022737"/>
    </source>
</evidence>
<keyword evidence="2 3" id="KW-0802">TPR repeat</keyword>
<keyword evidence="1" id="KW-0677">Repeat</keyword>
<dbReference type="PANTHER" id="PTHR44943:SF8">
    <property type="entry name" value="TPR REPEAT-CONTAINING PROTEIN MJ0263"/>
    <property type="match status" value="1"/>
</dbReference>
<proteinExistence type="predicted"/>
<dbReference type="HOGENOM" id="CLU_2433850_0_0_2"/>
<organism evidence="4 5">
    <name type="scientific">Methanocaldococcus fervens (strain DSM 4213 / JCM 15782 / AG86)</name>
    <name type="common">Methanococcus fervens</name>
    <dbReference type="NCBI Taxonomy" id="573064"/>
    <lineage>
        <taxon>Archaea</taxon>
        <taxon>Methanobacteriati</taxon>
        <taxon>Methanobacteriota</taxon>
        <taxon>Methanomada group</taxon>
        <taxon>Methanococci</taxon>
        <taxon>Methanococcales</taxon>
        <taxon>Methanocaldococcaceae</taxon>
        <taxon>Methanocaldococcus</taxon>
    </lineage>
</organism>
<dbReference type="InterPro" id="IPR011990">
    <property type="entry name" value="TPR-like_helical_dom_sf"/>
</dbReference>
<dbReference type="KEGG" id="mfe:Mefer_1355"/>
<evidence type="ECO:0000313" key="5">
    <source>
        <dbReference type="Proteomes" id="UP000001495"/>
    </source>
</evidence>
<dbReference type="PROSITE" id="PS50005">
    <property type="entry name" value="TPR"/>
    <property type="match status" value="1"/>
</dbReference>
<dbReference type="PANTHER" id="PTHR44943">
    <property type="entry name" value="CELLULOSE SYNTHASE OPERON PROTEIN C"/>
    <property type="match status" value="1"/>
</dbReference>
<evidence type="ECO:0000313" key="4">
    <source>
        <dbReference type="EMBL" id="ACV25163.1"/>
    </source>
</evidence>
<dbReference type="SMART" id="SM00028">
    <property type="entry name" value="TPR"/>
    <property type="match status" value="2"/>
</dbReference>
<protein>
    <submittedName>
        <fullName evidence="4">TPR repeat-containing protein</fullName>
    </submittedName>
</protein>